<dbReference type="InterPro" id="IPR013320">
    <property type="entry name" value="ConA-like_dom_sf"/>
</dbReference>
<dbReference type="CDD" id="cd13426">
    <property type="entry name" value="Peptidase_G1"/>
    <property type="match status" value="1"/>
</dbReference>
<keyword evidence="4" id="KW-1185">Reference proteome</keyword>
<evidence type="ECO:0000313" key="4">
    <source>
        <dbReference type="Proteomes" id="UP001196068"/>
    </source>
</evidence>
<dbReference type="PANTHER" id="PTHR37536:SF1">
    <property type="entry name" value="ASPERGILLOPEPSIN, PUTAITVE (AFU_ORTHOLOGUE AFUA_7G01200)"/>
    <property type="match status" value="1"/>
</dbReference>
<proteinExistence type="predicted"/>
<dbReference type="GO" id="GO:0006508">
    <property type="term" value="P:proteolysis"/>
    <property type="evidence" value="ECO:0007669"/>
    <property type="project" value="InterPro"/>
</dbReference>
<sequence>MTEPDAGGGNGPTLPPAGFDPVNIATDRDRLAEFGLPPAPDAAKDPALFAHWSSLFGPDTAFVPADTRPASPAERLFRAMKSMALRRVGARPASRLSLSGNWSGGWIAANRSERFRAVAARWQVPSVAIGAPEDANGEPYRCSIWVGLDGKHRWAASMPQLGTEHTAGPDGGHRFWWQWWVRGSTDLQHYVDGLPLAAGDQVLCYLAMLSTTRVVFCFANLSQGKTAFATVAKSAAPMRGSTAEWILERPANGEVVGNEVITGNLFPMPDFGLVTSADFAASCVRLNDPSVARPRFLRPCRMIQNGTVRAAPVRIAVTARTERYRERDLRIRYQRPK</sequence>
<name>A0AAF1JY26_9PROT</name>
<feature type="compositionally biased region" description="Gly residues" evidence="2">
    <location>
        <begin position="1"/>
        <end position="11"/>
    </location>
</feature>
<dbReference type="InterPro" id="IPR038656">
    <property type="entry name" value="Peptidase_G1_sf"/>
</dbReference>
<dbReference type="PANTHER" id="PTHR37536">
    <property type="entry name" value="PUTATIVE (AFU_ORTHOLOGUE AFUA_3G02970)-RELATED"/>
    <property type="match status" value="1"/>
</dbReference>
<dbReference type="Pfam" id="PF01828">
    <property type="entry name" value="Peptidase_A4"/>
    <property type="match status" value="1"/>
</dbReference>
<dbReference type="Gene3D" id="2.60.120.700">
    <property type="entry name" value="Peptidase G1"/>
    <property type="match status" value="1"/>
</dbReference>
<evidence type="ECO:0000256" key="2">
    <source>
        <dbReference type="SAM" id="MobiDB-lite"/>
    </source>
</evidence>
<comment type="caution">
    <text evidence="3">The sequence shown here is derived from an EMBL/GenBank/DDBJ whole genome shotgun (WGS) entry which is preliminary data.</text>
</comment>
<dbReference type="InterPro" id="IPR000250">
    <property type="entry name" value="Peptidase_G1"/>
</dbReference>
<accession>A0AAF1JY26</accession>
<dbReference type="Proteomes" id="UP001196068">
    <property type="component" value="Unassembled WGS sequence"/>
</dbReference>
<dbReference type="RefSeq" id="WP_211873489.1">
    <property type="nucleotide sequence ID" value="NZ_JAAEDH010000005.1"/>
</dbReference>
<reference evidence="3" key="1">
    <citation type="submission" date="2020-01" db="EMBL/GenBank/DDBJ databases">
        <authorList>
            <person name="Rat A."/>
        </authorList>
    </citation>
    <scope>NUCLEOTIDE SEQUENCE</scope>
    <source>
        <strain evidence="3">LMG 28251</strain>
    </source>
</reference>
<feature type="region of interest" description="Disordered" evidence="2">
    <location>
        <begin position="1"/>
        <end position="23"/>
    </location>
</feature>
<evidence type="ECO:0000256" key="1">
    <source>
        <dbReference type="PIRSR" id="PIRSR600250-50"/>
    </source>
</evidence>
<organism evidence="3 4">
    <name type="scientific">Plastoroseomonas arctica</name>
    <dbReference type="NCBI Taxonomy" id="1509237"/>
    <lineage>
        <taxon>Bacteria</taxon>
        <taxon>Pseudomonadati</taxon>
        <taxon>Pseudomonadota</taxon>
        <taxon>Alphaproteobacteria</taxon>
        <taxon>Acetobacterales</taxon>
        <taxon>Acetobacteraceae</taxon>
        <taxon>Plastoroseomonas</taxon>
    </lineage>
</organism>
<feature type="active site" description="Proton acceptor" evidence="1">
    <location>
        <position position="248"/>
    </location>
</feature>
<dbReference type="SUPFAM" id="SSF49899">
    <property type="entry name" value="Concanavalin A-like lectins/glucanases"/>
    <property type="match status" value="1"/>
</dbReference>
<dbReference type="AlphaFoldDB" id="A0AAF1JY26"/>
<dbReference type="EMBL" id="JAAEDH010000005">
    <property type="protein sequence ID" value="MBR0654668.1"/>
    <property type="molecule type" value="Genomic_DNA"/>
</dbReference>
<gene>
    <name evidence="3" type="ORF">GXW79_06210</name>
</gene>
<reference evidence="3" key="2">
    <citation type="journal article" date="2021" name="Syst. Appl. Microbiol.">
        <title>Roseomonas hellenica sp. nov., isolated from roots of wild-growing Alkanna tinctoria.</title>
        <authorList>
            <person name="Rat A."/>
            <person name="Naranjo H.D."/>
            <person name="Lebbe L."/>
            <person name="Cnockaert M."/>
            <person name="Krigas N."/>
            <person name="Grigoriadou K."/>
            <person name="Maloupa E."/>
            <person name="Willems A."/>
        </authorList>
    </citation>
    <scope>NUCLEOTIDE SEQUENCE</scope>
    <source>
        <strain evidence="3">LMG 28251</strain>
    </source>
</reference>
<dbReference type="GO" id="GO:0070007">
    <property type="term" value="F:glutamic-type endopeptidase activity"/>
    <property type="evidence" value="ECO:0007669"/>
    <property type="project" value="InterPro"/>
</dbReference>
<evidence type="ECO:0000313" key="3">
    <source>
        <dbReference type="EMBL" id="MBR0654668.1"/>
    </source>
</evidence>
<protein>
    <submittedName>
        <fullName evidence="3">Uncharacterized protein</fullName>
    </submittedName>
</protein>